<evidence type="ECO:0000256" key="1">
    <source>
        <dbReference type="SAM" id="MobiDB-lite"/>
    </source>
</evidence>
<feature type="region of interest" description="Disordered" evidence="1">
    <location>
        <begin position="22"/>
        <end position="114"/>
    </location>
</feature>
<feature type="compositionally biased region" description="Polar residues" evidence="1">
    <location>
        <begin position="82"/>
        <end position="93"/>
    </location>
</feature>
<reference evidence="2 3" key="1">
    <citation type="submission" date="2024-04" db="EMBL/GenBank/DDBJ databases">
        <title>Phyllosticta paracitricarpa is synonymous to the EU quarantine fungus P. citricarpa based on phylogenomic analyses.</title>
        <authorList>
            <consortium name="Lawrence Berkeley National Laboratory"/>
            <person name="Van Ingen-Buijs V.A."/>
            <person name="Van Westerhoven A.C."/>
            <person name="Haridas S."/>
            <person name="Skiadas P."/>
            <person name="Martin F."/>
            <person name="Groenewald J.Z."/>
            <person name="Crous P.W."/>
            <person name="Seidl M.F."/>
        </authorList>
    </citation>
    <scope>NUCLEOTIDE SEQUENCE [LARGE SCALE GENOMIC DNA]</scope>
    <source>
        <strain evidence="2 3">CBS 123374</strain>
    </source>
</reference>
<dbReference type="InterPro" id="IPR051678">
    <property type="entry name" value="AGP_Transferase"/>
</dbReference>
<dbReference type="PANTHER" id="PTHR21310">
    <property type="entry name" value="AMINOGLYCOSIDE PHOSPHOTRANSFERASE-RELATED-RELATED"/>
    <property type="match status" value="1"/>
</dbReference>
<feature type="compositionally biased region" description="Basic residues" evidence="1">
    <location>
        <begin position="25"/>
        <end position="39"/>
    </location>
</feature>
<sequence length="728" mass="82272">MMGAGLNEVATSSDGAAELLSNKRTLGKKASKWALKTKKPAADKPNDQAQTVNTSDNNSRTTSEPSGRVTFAPLPTKDGEQLHSTAIQQGSVRTSDEHGRLSQGSKESASQSNLRHKFKALFSKKSMRNLRAGAHDSTTAATLDGSQDPAHHVPQSPFVNGPDLRLENQTRDQAQGQKGSLGDMILANRRVSMSVRRSHHPGMMKLAPRELRSLPEKVGDIQILFWEDPRVPRPLHAGVKFEKPRTQSTWALRNKLAYRLNPATGRAEPSWKIELDLHLILTVAVRQLRATGFPRFKEHHFEISFSSEDAWMRKYLITGTNTKTGNVYKCYLCLCLPQFPGYKLLSLVATMAYVAMNTNLQVPLTICYDATTRNPLLMEYIMMTRPEGKTYSSVENELGLDAKKTFARSVADCVDQLSKLAFSDIGSLYHGPSGGFEDDNSYFVGIMTEPHTTRDMRVDYELRRGPFSTLREYYNAQIEVVRLEAKDPRQQDRLDWFFPPPNHPHPDDDIERDNAKKEMLLRGLGLPQEMPLPKEDGLWEFMPAPSYTNDDLKMLPTICEALQQILPLLVSSQELDPGATRVFHFNLSKNNVLVNEAGEITGILGWENAWVAPPELLQKYPPCIPNLNEEDPDDYLDIDPNNGEGEQEDNWEEMTMAMEYEDRLRELGSAHLDVLEYQRNPKLVQLERFLRKPPSMNAFMEFLDSVDKKDEDHPQRDSVMENDGTDMI</sequence>
<evidence type="ECO:0000313" key="3">
    <source>
        <dbReference type="Proteomes" id="UP001492380"/>
    </source>
</evidence>
<evidence type="ECO:0000313" key="2">
    <source>
        <dbReference type="EMBL" id="KAK8232082.1"/>
    </source>
</evidence>
<feature type="compositionally biased region" description="Basic and acidic residues" evidence="1">
    <location>
        <begin position="707"/>
        <end position="719"/>
    </location>
</feature>
<feature type="compositionally biased region" description="Polar residues" evidence="1">
    <location>
        <begin position="102"/>
        <end position="113"/>
    </location>
</feature>
<dbReference type="PANTHER" id="PTHR21310:SF13">
    <property type="entry name" value="AMINOGLYCOSIDE PHOSPHOTRANSFERASE DOMAIN-CONTAINING PROTEIN"/>
    <property type="match status" value="1"/>
</dbReference>
<feature type="compositionally biased region" description="Polar residues" evidence="1">
    <location>
        <begin position="47"/>
        <end position="65"/>
    </location>
</feature>
<accession>A0ABR1YKS5</accession>
<keyword evidence="3" id="KW-1185">Reference proteome</keyword>
<evidence type="ECO:0008006" key="4">
    <source>
        <dbReference type="Google" id="ProtNLM"/>
    </source>
</evidence>
<dbReference type="Proteomes" id="UP001492380">
    <property type="component" value="Unassembled WGS sequence"/>
</dbReference>
<organism evidence="2 3">
    <name type="scientific">Phyllosticta capitalensis</name>
    <dbReference type="NCBI Taxonomy" id="121624"/>
    <lineage>
        <taxon>Eukaryota</taxon>
        <taxon>Fungi</taxon>
        <taxon>Dikarya</taxon>
        <taxon>Ascomycota</taxon>
        <taxon>Pezizomycotina</taxon>
        <taxon>Dothideomycetes</taxon>
        <taxon>Dothideomycetes incertae sedis</taxon>
        <taxon>Botryosphaeriales</taxon>
        <taxon>Phyllostictaceae</taxon>
        <taxon>Phyllosticta</taxon>
    </lineage>
</organism>
<dbReference type="EMBL" id="JBBWRZ010000007">
    <property type="protein sequence ID" value="KAK8232082.1"/>
    <property type="molecule type" value="Genomic_DNA"/>
</dbReference>
<feature type="region of interest" description="Disordered" evidence="1">
    <location>
        <begin position="707"/>
        <end position="728"/>
    </location>
</feature>
<gene>
    <name evidence="2" type="ORF">HDK90DRAFT_512048</name>
</gene>
<proteinExistence type="predicted"/>
<name>A0ABR1YKS5_9PEZI</name>
<comment type="caution">
    <text evidence="2">The sequence shown here is derived from an EMBL/GenBank/DDBJ whole genome shotgun (WGS) entry which is preliminary data.</text>
</comment>
<protein>
    <recommendedName>
        <fullName evidence="4">Aminoglycoside phosphotransferase domain-containing protein</fullName>
    </recommendedName>
</protein>